<dbReference type="GO" id="GO:0006633">
    <property type="term" value="P:fatty acid biosynthetic process"/>
    <property type="evidence" value="ECO:0007669"/>
    <property type="project" value="UniProtKB-UniRule"/>
</dbReference>
<comment type="pathway">
    <text evidence="9">Lipid metabolism; fatty acid biosynthesis.</text>
</comment>
<dbReference type="SUPFAM" id="SSF53901">
    <property type="entry name" value="Thiolase-like"/>
    <property type="match status" value="1"/>
</dbReference>
<keyword evidence="13" id="KW-1185">Reference proteome</keyword>
<dbReference type="Gene3D" id="3.40.47.10">
    <property type="match status" value="1"/>
</dbReference>
<dbReference type="InterPro" id="IPR004655">
    <property type="entry name" value="FabH"/>
</dbReference>
<dbReference type="OrthoDB" id="9815506at2"/>
<dbReference type="NCBIfam" id="NF006829">
    <property type="entry name" value="PRK09352.1"/>
    <property type="match status" value="1"/>
</dbReference>
<dbReference type="UniPathway" id="UPA00094"/>
<dbReference type="Pfam" id="PF08541">
    <property type="entry name" value="ACP_syn_III_C"/>
    <property type="match status" value="1"/>
</dbReference>
<evidence type="ECO:0000256" key="3">
    <source>
        <dbReference type="ARBA" id="ARBA00022516"/>
    </source>
</evidence>
<dbReference type="AlphaFoldDB" id="A0A0R2JNR2"/>
<comment type="subunit">
    <text evidence="9">Homodimer.</text>
</comment>
<evidence type="ECO:0000256" key="9">
    <source>
        <dbReference type="HAMAP-Rule" id="MF_01815"/>
    </source>
</evidence>
<dbReference type="PANTHER" id="PTHR34069">
    <property type="entry name" value="3-OXOACYL-[ACYL-CARRIER-PROTEIN] SYNTHASE 3"/>
    <property type="match status" value="1"/>
</dbReference>
<dbReference type="InterPro" id="IPR013747">
    <property type="entry name" value="ACP_syn_III_C"/>
</dbReference>
<evidence type="ECO:0000256" key="5">
    <source>
        <dbReference type="ARBA" id="ARBA00022832"/>
    </source>
</evidence>
<comment type="function">
    <text evidence="9">Catalyzes the condensation reaction of fatty acid synthesis by the addition to an acyl acceptor of two carbons from malonyl-ACP. Catalyzes the first condensation reaction which initiates fatty acid synthesis and may therefore play a role in governing the total rate of fatty acid production. Possesses both acetoacetyl-ACP synthase and acetyl transacylase activities. Its substrate specificity determines the biosynthesis of branched-chain and/or straight-chain of fatty acids.</text>
</comment>
<sequence length="324" mass="34692">MGSFAIKAVAKSVPQKIVTNDDLTKVLDTSDEWIKRRTGISQRHIAVNESNTEMGVKVANQLLEKSGIDADELNFIIVATMSSDYQTPSTAASIQGIIGAQNAMAFDINAACSGFVYGSTVLNALLAGNPGGKGIIIGEEKLSKLVDWHDRSTAVLFGDGAAGMLVENDGSSSQILAEDLKTYGQLGSSLTAGHFPEDTPFGSNEKQVSQYFKMDGHLVYNFATTKAPASIQRALDQAGLQADQIKFFVMHQANERIVKRVAKKLSLSMDKFPLNISDYGNTAAASEPLLLSELVDKGKIKRGDYLALTGFGGGLTVGTMIIRY</sequence>
<keyword evidence="9" id="KW-0511">Multifunctional enzyme</keyword>
<dbReference type="CDD" id="cd00830">
    <property type="entry name" value="KAS_III"/>
    <property type="match status" value="1"/>
</dbReference>
<dbReference type="Proteomes" id="UP000051565">
    <property type="component" value="Unassembled WGS sequence"/>
</dbReference>
<gene>
    <name evidence="9" type="primary">fabH</name>
    <name evidence="12" type="ORF">IV52_GL001031</name>
</gene>
<keyword evidence="2 9" id="KW-0963">Cytoplasm</keyword>
<reference evidence="12 13" key="1">
    <citation type="journal article" date="2015" name="Genome Announc.">
        <title>Expanding the biotechnology potential of lactobacilli through comparative genomics of 213 strains and associated genera.</title>
        <authorList>
            <person name="Sun Z."/>
            <person name="Harris H.M."/>
            <person name="McCann A."/>
            <person name="Guo C."/>
            <person name="Argimon S."/>
            <person name="Zhang W."/>
            <person name="Yang X."/>
            <person name="Jeffery I.B."/>
            <person name="Cooney J.C."/>
            <person name="Kagawa T.F."/>
            <person name="Liu W."/>
            <person name="Song Y."/>
            <person name="Salvetti E."/>
            <person name="Wrobel A."/>
            <person name="Rasinkangas P."/>
            <person name="Parkhill J."/>
            <person name="Rea M.C."/>
            <person name="O'Sullivan O."/>
            <person name="Ritari J."/>
            <person name="Douillard F.P."/>
            <person name="Paul Ross R."/>
            <person name="Yang R."/>
            <person name="Briner A.E."/>
            <person name="Felis G.E."/>
            <person name="de Vos W.M."/>
            <person name="Barrangou R."/>
            <person name="Klaenhammer T.R."/>
            <person name="Caufield P.W."/>
            <person name="Cui Y."/>
            <person name="Zhang H."/>
            <person name="O'Toole P.W."/>
        </authorList>
    </citation>
    <scope>NUCLEOTIDE SEQUENCE [LARGE SCALE GENOMIC DNA]</scope>
    <source>
        <strain evidence="12 13">DSM 20690</strain>
    </source>
</reference>
<proteinExistence type="inferred from homology"/>
<evidence type="ECO:0000256" key="6">
    <source>
        <dbReference type="ARBA" id="ARBA00023098"/>
    </source>
</evidence>
<dbReference type="PATRIC" id="fig|1122148.6.peg.1057"/>
<feature type="region of interest" description="ACP-binding" evidence="9">
    <location>
        <begin position="252"/>
        <end position="256"/>
    </location>
</feature>
<feature type="domain" description="Beta-ketoacyl-[acyl-carrier-protein] synthase III N-terminal" evidence="11">
    <location>
        <begin position="106"/>
        <end position="184"/>
    </location>
</feature>
<keyword evidence="8 9" id="KW-0012">Acyltransferase</keyword>
<dbReference type="GO" id="GO:0004315">
    <property type="term" value="F:3-oxoacyl-[acyl-carrier-protein] synthase activity"/>
    <property type="evidence" value="ECO:0007669"/>
    <property type="project" value="InterPro"/>
</dbReference>
<feature type="active site" evidence="9">
    <location>
        <position position="112"/>
    </location>
</feature>
<evidence type="ECO:0000313" key="13">
    <source>
        <dbReference type="Proteomes" id="UP000051565"/>
    </source>
</evidence>
<keyword evidence="4 9" id="KW-0808">Transferase</keyword>
<dbReference type="GeneID" id="61249840"/>
<dbReference type="EC" id="2.3.1.180" evidence="9"/>
<comment type="catalytic activity">
    <reaction evidence="9">
        <text>malonyl-[ACP] + acetyl-CoA + H(+) = 3-oxobutanoyl-[ACP] + CO2 + CoA</text>
        <dbReference type="Rhea" id="RHEA:12080"/>
        <dbReference type="Rhea" id="RHEA-COMP:9623"/>
        <dbReference type="Rhea" id="RHEA-COMP:9625"/>
        <dbReference type="ChEBI" id="CHEBI:15378"/>
        <dbReference type="ChEBI" id="CHEBI:16526"/>
        <dbReference type="ChEBI" id="CHEBI:57287"/>
        <dbReference type="ChEBI" id="CHEBI:57288"/>
        <dbReference type="ChEBI" id="CHEBI:78449"/>
        <dbReference type="ChEBI" id="CHEBI:78450"/>
        <dbReference type="EC" id="2.3.1.180"/>
    </reaction>
</comment>
<dbReference type="InterPro" id="IPR013751">
    <property type="entry name" value="ACP_syn_III_N"/>
</dbReference>
<dbReference type="NCBIfam" id="TIGR00747">
    <property type="entry name" value="fabH"/>
    <property type="match status" value="1"/>
</dbReference>
<dbReference type="InterPro" id="IPR016039">
    <property type="entry name" value="Thiolase-like"/>
</dbReference>
<comment type="similarity">
    <text evidence="1 9">Belongs to the thiolase-like superfamily. FabH family.</text>
</comment>
<accession>A0A0R2JNR2</accession>
<name>A0A0R2JNR2_9LACO</name>
<feature type="active site" evidence="9">
    <location>
        <position position="281"/>
    </location>
</feature>
<comment type="caution">
    <text evidence="12">The sequence shown here is derived from an EMBL/GenBank/DDBJ whole genome shotgun (WGS) entry which is preliminary data.</text>
</comment>
<evidence type="ECO:0000256" key="1">
    <source>
        <dbReference type="ARBA" id="ARBA00008642"/>
    </source>
</evidence>
<organism evidence="12 13">
    <name type="scientific">Fructilactobacillus lindneri DSM 20690 = JCM 11027</name>
    <dbReference type="NCBI Taxonomy" id="1122148"/>
    <lineage>
        <taxon>Bacteria</taxon>
        <taxon>Bacillati</taxon>
        <taxon>Bacillota</taxon>
        <taxon>Bacilli</taxon>
        <taxon>Lactobacillales</taxon>
        <taxon>Lactobacillaceae</taxon>
        <taxon>Fructilactobacillus</taxon>
    </lineage>
</organism>
<protein>
    <recommendedName>
        <fullName evidence="9">Beta-ketoacyl-[acyl-carrier-protein] synthase III</fullName>
        <shortName evidence="9">Beta-ketoacyl-ACP synthase III</shortName>
        <shortName evidence="9">KAS III</shortName>
        <ecNumber evidence="9">2.3.1.180</ecNumber>
    </recommendedName>
    <alternativeName>
        <fullName evidence="9">3-oxoacyl-[acyl-carrier-protein] synthase 3</fullName>
    </alternativeName>
    <alternativeName>
        <fullName evidence="9">3-oxoacyl-[acyl-carrier-protein] synthase III</fullName>
    </alternativeName>
</protein>
<keyword evidence="7 9" id="KW-0275">Fatty acid biosynthesis</keyword>
<dbReference type="Pfam" id="PF08545">
    <property type="entry name" value="ACP_syn_III"/>
    <property type="match status" value="1"/>
</dbReference>
<evidence type="ECO:0000256" key="4">
    <source>
        <dbReference type="ARBA" id="ARBA00022679"/>
    </source>
</evidence>
<dbReference type="GO" id="GO:0044550">
    <property type="term" value="P:secondary metabolite biosynthetic process"/>
    <property type="evidence" value="ECO:0007669"/>
    <property type="project" value="TreeGrafter"/>
</dbReference>
<dbReference type="GO" id="GO:0005737">
    <property type="term" value="C:cytoplasm"/>
    <property type="evidence" value="ECO:0007669"/>
    <property type="project" value="UniProtKB-SubCell"/>
</dbReference>
<dbReference type="PANTHER" id="PTHR34069:SF2">
    <property type="entry name" value="BETA-KETOACYL-[ACYL-CARRIER-PROTEIN] SYNTHASE III"/>
    <property type="match status" value="1"/>
</dbReference>
<evidence type="ECO:0000256" key="8">
    <source>
        <dbReference type="ARBA" id="ARBA00023315"/>
    </source>
</evidence>
<keyword evidence="5 9" id="KW-0276">Fatty acid metabolism</keyword>
<comment type="domain">
    <text evidence="9">The last Arg residue of the ACP-binding site is essential for the weak association between ACP/AcpP and FabH.</text>
</comment>
<dbReference type="STRING" id="53444.AYR59_02980"/>
<feature type="domain" description="Beta-ketoacyl-[acyl-carrier-protein] synthase III C-terminal" evidence="10">
    <location>
        <begin position="235"/>
        <end position="324"/>
    </location>
</feature>
<dbReference type="RefSeq" id="WP_056997714.1">
    <property type="nucleotide sequence ID" value="NZ_FUXS01000002.1"/>
</dbReference>
<evidence type="ECO:0000256" key="7">
    <source>
        <dbReference type="ARBA" id="ARBA00023160"/>
    </source>
</evidence>
<evidence type="ECO:0000259" key="10">
    <source>
        <dbReference type="Pfam" id="PF08541"/>
    </source>
</evidence>
<comment type="subcellular location">
    <subcellularLocation>
        <location evidence="9">Cytoplasm</location>
    </subcellularLocation>
</comment>
<keyword evidence="6 9" id="KW-0443">Lipid metabolism</keyword>
<feature type="active site" evidence="9">
    <location>
        <position position="251"/>
    </location>
</feature>
<keyword evidence="3 9" id="KW-0444">Lipid biosynthesis</keyword>
<dbReference type="EMBL" id="JQBT01000033">
    <property type="protein sequence ID" value="KRN78753.1"/>
    <property type="molecule type" value="Genomic_DNA"/>
</dbReference>
<dbReference type="GO" id="GO:0033818">
    <property type="term" value="F:beta-ketoacyl-acyl-carrier-protein synthase III activity"/>
    <property type="evidence" value="ECO:0007669"/>
    <property type="project" value="UniProtKB-UniRule"/>
</dbReference>
<dbReference type="HAMAP" id="MF_01815">
    <property type="entry name" value="FabH"/>
    <property type="match status" value="1"/>
</dbReference>
<evidence type="ECO:0000313" key="12">
    <source>
        <dbReference type="EMBL" id="KRN78753.1"/>
    </source>
</evidence>
<evidence type="ECO:0000256" key="2">
    <source>
        <dbReference type="ARBA" id="ARBA00022490"/>
    </source>
</evidence>
<evidence type="ECO:0000259" key="11">
    <source>
        <dbReference type="Pfam" id="PF08545"/>
    </source>
</evidence>